<proteinExistence type="inferred from homology"/>
<keyword evidence="3" id="KW-0175">Coiled coil</keyword>
<feature type="compositionally biased region" description="Polar residues" evidence="4">
    <location>
        <begin position="246"/>
        <end position="256"/>
    </location>
</feature>
<evidence type="ECO:0000256" key="3">
    <source>
        <dbReference type="ARBA" id="ARBA00023054"/>
    </source>
</evidence>
<feature type="region of interest" description="Disordered" evidence="4">
    <location>
        <begin position="643"/>
        <end position="681"/>
    </location>
</feature>
<dbReference type="PANTHER" id="PTHR32347:SF27">
    <property type="entry name" value="RND EFFLUX PUMP MEMBRANE FUSION PROTEIN BARREL-SANDWICH DOMAIN-CONTAINING PROTEIN"/>
    <property type="match status" value="1"/>
</dbReference>
<evidence type="ECO:0000256" key="1">
    <source>
        <dbReference type="ARBA" id="ARBA00004196"/>
    </source>
</evidence>
<sequence length="681" mass="66918">MIVPPKVLRTGGLALACAVLACGGVYLLGGGDETATTARIELVAAKRGNVTSAISASGNTVDANSRDLSFSASGTVRKVYVRPGQKVRAGQALARVDGTEARENYLAARAALSAAYEALDDAEEAESSSTASPTSDRSSTSTSDRTTSRQSAAPSAGPSSSAAATCPPGGGGASATPAASSAAPSPSVVGPVVVTPAAPAVTTSSTPVPISTTTSRPTPISTTTSEPTPISTVTTTTTSEPGSAGQETVRQSSEVKQSSRRAHAQPTPEPSDSASTPEPAQPTQENRPNPAPTVTVTQTIIIKERVTVRETVTVTQGIIETIVKMLTVTTNTGSGGVGGSSGFSPAATTGGGADPSASPSGKASARPSTTSGPAATCGTGTGTGTGTGKSTTGNRATGSNGSTGGASPQGGSSGTGASGGAAGGSSGAGSGGGSGMGGGTTSVEQAEADLATAKREFADAKEALAGVIIKAPSKGTVMTVGGKAGDTASAGSAFITLGNLDELQVNALFTESDVGKLKVGQQATVTMDTHPGQEFTGTITHIDVTATTSDQLVRYGVRVALSSSPENLLVGQTAYVQVTTDEAENAVYVPARAVEIGSGGTATVTVRSGDQDVRRQVKTGVESDQYIQIVEGLDEGDQVIVSSGASGPGTFPDGTFPGLTPTPTPTGARQVRPGGDATPGR</sequence>
<evidence type="ECO:0000259" key="6">
    <source>
        <dbReference type="Pfam" id="PF25990"/>
    </source>
</evidence>
<feature type="region of interest" description="Disordered" evidence="4">
    <location>
        <begin position="334"/>
        <end position="441"/>
    </location>
</feature>
<name>A0ABV3GB73_MICGL</name>
<feature type="region of interest" description="Disordered" evidence="4">
    <location>
        <begin position="201"/>
        <end position="294"/>
    </location>
</feature>
<reference evidence="7 8" key="1">
    <citation type="submission" date="2024-06" db="EMBL/GenBank/DDBJ databases">
        <title>The Natural Products Discovery Center: Release of the First 8490 Sequenced Strains for Exploring Actinobacteria Biosynthetic Diversity.</title>
        <authorList>
            <person name="Kalkreuter E."/>
            <person name="Kautsar S.A."/>
            <person name="Yang D."/>
            <person name="Bader C.D."/>
            <person name="Teijaro C.N."/>
            <person name="Fluegel L."/>
            <person name="Davis C.M."/>
            <person name="Simpson J.R."/>
            <person name="Lauterbach L."/>
            <person name="Steele A.D."/>
            <person name="Gui C."/>
            <person name="Meng S."/>
            <person name="Li G."/>
            <person name="Viehrig K."/>
            <person name="Ye F."/>
            <person name="Su P."/>
            <person name="Kiefer A.F."/>
            <person name="Nichols A."/>
            <person name="Cepeda A.J."/>
            <person name="Yan W."/>
            <person name="Fan B."/>
            <person name="Jiang Y."/>
            <person name="Adhikari A."/>
            <person name="Zheng C.-J."/>
            <person name="Schuster L."/>
            <person name="Cowan T.M."/>
            <person name="Smanski M.J."/>
            <person name="Chevrette M.G."/>
            <person name="De Carvalho L.P.S."/>
            <person name="Shen B."/>
        </authorList>
    </citation>
    <scope>NUCLEOTIDE SEQUENCE [LARGE SCALE GENOMIC DNA]</scope>
    <source>
        <strain evidence="7 8">NPDC050100</strain>
    </source>
</reference>
<organism evidence="7 8">
    <name type="scientific">Microtetraspora glauca</name>
    <dbReference type="NCBI Taxonomy" id="1996"/>
    <lineage>
        <taxon>Bacteria</taxon>
        <taxon>Bacillati</taxon>
        <taxon>Actinomycetota</taxon>
        <taxon>Actinomycetes</taxon>
        <taxon>Streptosporangiales</taxon>
        <taxon>Streptosporangiaceae</taxon>
        <taxon>Microtetraspora</taxon>
    </lineage>
</organism>
<gene>
    <name evidence="7" type="ORF">AB0I59_09345</name>
</gene>
<feature type="compositionally biased region" description="Low complexity" evidence="4">
    <location>
        <begin position="127"/>
        <end position="167"/>
    </location>
</feature>
<feature type="compositionally biased region" description="Low complexity" evidence="4">
    <location>
        <begin position="201"/>
        <end position="245"/>
    </location>
</feature>
<dbReference type="Gene3D" id="2.40.30.170">
    <property type="match status" value="1"/>
</dbReference>
<dbReference type="EMBL" id="JBFALK010000004">
    <property type="protein sequence ID" value="MEV0968827.1"/>
    <property type="molecule type" value="Genomic_DNA"/>
</dbReference>
<dbReference type="SUPFAM" id="SSF111369">
    <property type="entry name" value="HlyD-like secretion proteins"/>
    <property type="match status" value="2"/>
</dbReference>
<protein>
    <submittedName>
        <fullName evidence="7">Efflux RND transporter periplasmic adaptor subunit</fullName>
    </submittedName>
</protein>
<feature type="region of interest" description="Disordered" evidence="4">
    <location>
        <begin position="121"/>
        <end position="188"/>
    </location>
</feature>
<feature type="compositionally biased region" description="Gly residues" evidence="4">
    <location>
        <begin position="401"/>
        <end position="440"/>
    </location>
</feature>
<dbReference type="Pfam" id="PF25990">
    <property type="entry name" value="Beta-barrel_YknX"/>
    <property type="match status" value="1"/>
</dbReference>
<dbReference type="InterPro" id="IPR050465">
    <property type="entry name" value="UPF0194_transport"/>
</dbReference>
<evidence type="ECO:0000256" key="2">
    <source>
        <dbReference type="ARBA" id="ARBA00009477"/>
    </source>
</evidence>
<dbReference type="RefSeq" id="WP_358131652.1">
    <property type="nucleotide sequence ID" value="NZ_JBFALK010000004.1"/>
</dbReference>
<dbReference type="PROSITE" id="PS51257">
    <property type="entry name" value="PROKAR_LIPOPROTEIN"/>
    <property type="match status" value="1"/>
</dbReference>
<dbReference type="PANTHER" id="PTHR32347">
    <property type="entry name" value="EFFLUX SYSTEM COMPONENT YKNX-RELATED"/>
    <property type="match status" value="1"/>
</dbReference>
<dbReference type="InterPro" id="IPR006143">
    <property type="entry name" value="RND_pump_MFP"/>
</dbReference>
<feature type="compositionally biased region" description="Low complexity" evidence="4">
    <location>
        <begin position="388"/>
        <end position="400"/>
    </location>
</feature>
<dbReference type="InterPro" id="IPR058636">
    <property type="entry name" value="Beta-barrel_YknX"/>
</dbReference>
<dbReference type="NCBIfam" id="TIGR01730">
    <property type="entry name" value="RND_mfp"/>
    <property type="match status" value="1"/>
</dbReference>
<comment type="caution">
    <text evidence="7">The sequence shown here is derived from an EMBL/GenBank/DDBJ whole genome shotgun (WGS) entry which is preliminary data.</text>
</comment>
<keyword evidence="8" id="KW-1185">Reference proteome</keyword>
<feature type="domain" description="Multidrug resistance protein MdtA-like C-terminal permuted SH3" evidence="5">
    <location>
        <begin position="585"/>
        <end position="643"/>
    </location>
</feature>
<dbReference type="InterPro" id="IPR058627">
    <property type="entry name" value="MdtA-like_C"/>
</dbReference>
<feature type="compositionally biased region" description="Low complexity" evidence="4">
    <location>
        <begin position="648"/>
        <end position="667"/>
    </location>
</feature>
<comment type="similarity">
    <text evidence="2">Belongs to the membrane fusion protein (MFP) (TC 8.A.1) family.</text>
</comment>
<feature type="compositionally biased region" description="Polar residues" evidence="4">
    <location>
        <begin position="270"/>
        <end position="294"/>
    </location>
</feature>
<dbReference type="Gene3D" id="2.40.50.100">
    <property type="match status" value="1"/>
</dbReference>
<evidence type="ECO:0000313" key="8">
    <source>
        <dbReference type="Proteomes" id="UP001551675"/>
    </source>
</evidence>
<feature type="compositionally biased region" description="Low complexity" evidence="4">
    <location>
        <begin position="174"/>
        <end position="188"/>
    </location>
</feature>
<feature type="domain" description="YknX-like beta-barrel" evidence="6">
    <location>
        <begin position="503"/>
        <end position="578"/>
    </location>
</feature>
<dbReference type="Proteomes" id="UP001551675">
    <property type="component" value="Unassembled WGS sequence"/>
</dbReference>
<feature type="compositionally biased region" description="Low complexity" evidence="4">
    <location>
        <begin position="354"/>
        <end position="378"/>
    </location>
</feature>
<comment type="subcellular location">
    <subcellularLocation>
        <location evidence="1">Cell envelope</location>
    </subcellularLocation>
</comment>
<dbReference type="Pfam" id="PF25967">
    <property type="entry name" value="RND-MFP_C"/>
    <property type="match status" value="1"/>
</dbReference>
<evidence type="ECO:0000256" key="4">
    <source>
        <dbReference type="SAM" id="MobiDB-lite"/>
    </source>
</evidence>
<evidence type="ECO:0000259" key="5">
    <source>
        <dbReference type="Pfam" id="PF25967"/>
    </source>
</evidence>
<accession>A0ABV3GB73</accession>
<evidence type="ECO:0000313" key="7">
    <source>
        <dbReference type="EMBL" id="MEV0968827.1"/>
    </source>
</evidence>
<dbReference type="Gene3D" id="2.40.420.20">
    <property type="match status" value="1"/>
</dbReference>